<protein>
    <submittedName>
        <fullName evidence="1">Uncharacterized protein</fullName>
    </submittedName>
</protein>
<evidence type="ECO:0000313" key="1">
    <source>
        <dbReference type="EMBL" id="KCW81036.1"/>
    </source>
</evidence>
<dbReference type="InParanoid" id="A0A059CS90"/>
<reference evidence="1" key="1">
    <citation type="submission" date="2013-07" db="EMBL/GenBank/DDBJ databases">
        <title>The genome of Eucalyptus grandis.</title>
        <authorList>
            <person name="Schmutz J."/>
            <person name="Hayes R."/>
            <person name="Myburg A."/>
            <person name="Tuskan G."/>
            <person name="Grattapaglia D."/>
            <person name="Rokhsar D.S."/>
        </authorList>
    </citation>
    <scope>NUCLEOTIDE SEQUENCE</scope>
    <source>
        <tissue evidence="1">Leaf extractions</tissue>
    </source>
</reference>
<dbReference type="Gramene" id="KCW81036">
    <property type="protein sequence ID" value="KCW81036"/>
    <property type="gene ID" value="EUGRSUZ_C02412"/>
</dbReference>
<proteinExistence type="predicted"/>
<sequence length="72" mass="8115">MGAGAARLKQKRNWETRGKTEFEACSQRWGLLRWVLLAVQDGAGRWSCFGHWSSCSWMKKVVQGQQTGGTVD</sequence>
<dbReference type="EMBL" id="KK198755">
    <property type="protein sequence ID" value="KCW81036.1"/>
    <property type="molecule type" value="Genomic_DNA"/>
</dbReference>
<accession>A0A059CS90</accession>
<name>A0A059CS90_EUCGR</name>
<organism evidence="1">
    <name type="scientific">Eucalyptus grandis</name>
    <name type="common">Flooded gum</name>
    <dbReference type="NCBI Taxonomy" id="71139"/>
    <lineage>
        <taxon>Eukaryota</taxon>
        <taxon>Viridiplantae</taxon>
        <taxon>Streptophyta</taxon>
        <taxon>Embryophyta</taxon>
        <taxon>Tracheophyta</taxon>
        <taxon>Spermatophyta</taxon>
        <taxon>Magnoliopsida</taxon>
        <taxon>eudicotyledons</taxon>
        <taxon>Gunneridae</taxon>
        <taxon>Pentapetalae</taxon>
        <taxon>rosids</taxon>
        <taxon>malvids</taxon>
        <taxon>Myrtales</taxon>
        <taxon>Myrtaceae</taxon>
        <taxon>Myrtoideae</taxon>
        <taxon>Eucalypteae</taxon>
        <taxon>Eucalyptus</taxon>
    </lineage>
</organism>
<gene>
    <name evidence="1" type="ORF">EUGRSUZ_C02412</name>
</gene>
<dbReference type="AlphaFoldDB" id="A0A059CS90"/>